<proteinExistence type="predicted"/>
<dbReference type="EMBL" id="JBHTKA010000004">
    <property type="protein sequence ID" value="MFD1000352.1"/>
    <property type="molecule type" value="Genomic_DNA"/>
</dbReference>
<accession>A0ABW3K251</accession>
<dbReference type="Proteomes" id="UP001597112">
    <property type="component" value="Unassembled WGS sequence"/>
</dbReference>
<keyword evidence="2" id="KW-1185">Reference proteome</keyword>
<dbReference type="RefSeq" id="WP_377579760.1">
    <property type="nucleotide sequence ID" value="NZ_JBHTKA010000004.1"/>
</dbReference>
<evidence type="ECO:0000313" key="2">
    <source>
        <dbReference type="Proteomes" id="UP001597112"/>
    </source>
</evidence>
<gene>
    <name evidence="1" type="ORF">ACFQ21_13600</name>
</gene>
<reference evidence="2" key="1">
    <citation type="journal article" date="2019" name="Int. J. Syst. Evol. Microbiol.">
        <title>The Global Catalogue of Microorganisms (GCM) 10K type strain sequencing project: providing services to taxonomists for standard genome sequencing and annotation.</title>
        <authorList>
            <consortium name="The Broad Institute Genomics Platform"/>
            <consortium name="The Broad Institute Genome Sequencing Center for Infectious Disease"/>
            <person name="Wu L."/>
            <person name="Ma J."/>
        </authorList>
    </citation>
    <scope>NUCLEOTIDE SEQUENCE [LARGE SCALE GENOMIC DNA]</scope>
    <source>
        <strain evidence="2">CCUG 58938</strain>
    </source>
</reference>
<sequence length="233" mass="26701">MTDKQKSNTQELITTLYLRLNGYLTSGFIFQSSEDKIGGEVDLVAIRFPLHRHDETEHNSSDYLEITSDIDIIIAEVKSKGQQLQFNSSLRNEQNLSKLLKWIGLFDDNIISSVTKVLQDLVTPKQNSKRQGLLTTDSIATKFGNVRVRPVIFSPERIELNNADKFINWTEINDFVWSCLCPTEKREECGTRYDFTAWGQGLNEIVKVYKDGQKNSKKPETIEEIYSLLSAEK</sequence>
<evidence type="ECO:0000313" key="1">
    <source>
        <dbReference type="EMBL" id="MFD1000352.1"/>
    </source>
</evidence>
<name>A0ABW3K251_9BACT</name>
<comment type="caution">
    <text evidence="1">The sequence shown here is derived from an EMBL/GenBank/DDBJ whole genome shotgun (WGS) entry which is preliminary data.</text>
</comment>
<protein>
    <submittedName>
        <fullName evidence="1">Uncharacterized protein</fullName>
    </submittedName>
</protein>
<organism evidence="1 2">
    <name type="scientific">Ohtaekwangia kribbensis</name>
    <dbReference type="NCBI Taxonomy" id="688913"/>
    <lineage>
        <taxon>Bacteria</taxon>
        <taxon>Pseudomonadati</taxon>
        <taxon>Bacteroidota</taxon>
        <taxon>Cytophagia</taxon>
        <taxon>Cytophagales</taxon>
        <taxon>Fulvivirgaceae</taxon>
        <taxon>Ohtaekwangia</taxon>
    </lineage>
</organism>